<dbReference type="GO" id="GO:0015627">
    <property type="term" value="C:type II protein secretion system complex"/>
    <property type="evidence" value="ECO:0007669"/>
    <property type="project" value="InterPro"/>
</dbReference>
<keyword evidence="1" id="KW-0472">Membrane</keyword>
<dbReference type="InterPro" id="IPR032389">
    <property type="entry name" value="GspB_C"/>
</dbReference>
<dbReference type="KEGG" id="tcn:H9L16_09715"/>
<dbReference type="Proteomes" id="UP000515804">
    <property type="component" value="Chromosome"/>
</dbReference>
<keyword evidence="1" id="KW-0812">Transmembrane</keyword>
<dbReference type="AlphaFoldDB" id="A0A7G9SMC2"/>
<feature type="domain" description="Type II secretion system protein GspB C-terminal" evidence="2">
    <location>
        <begin position="157"/>
        <end position="208"/>
    </location>
</feature>
<dbReference type="EMBL" id="CP060719">
    <property type="protein sequence ID" value="QNN68997.1"/>
    <property type="molecule type" value="Genomic_DNA"/>
</dbReference>
<proteinExistence type="predicted"/>
<reference evidence="3 4" key="1">
    <citation type="submission" date="2020-08" db="EMBL/GenBank/DDBJ databases">
        <title>Genome sequence of Thermomonas carbonis KCTC 42013T.</title>
        <authorList>
            <person name="Hyun D.-W."/>
            <person name="Bae J.-W."/>
        </authorList>
    </citation>
    <scope>NUCLEOTIDE SEQUENCE [LARGE SCALE GENOMIC DNA]</scope>
    <source>
        <strain evidence="3 4">KCTC 42013</strain>
    </source>
</reference>
<evidence type="ECO:0000259" key="2">
    <source>
        <dbReference type="Pfam" id="PF16537"/>
    </source>
</evidence>
<name>A0A7G9SMC2_9GAMM</name>
<organism evidence="3 4">
    <name type="scientific">Thermomonas carbonis</name>
    <dbReference type="NCBI Taxonomy" id="1463158"/>
    <lineage>
        <taxon>Bacteria</taxon>
        <taxon>Pseudomonadati</taxon>
        <taxon>Pseudomonadota</taxon>
        <taxon>Gammaproteobacteria</taxon>
        <taxon>Lysobacterales</taxon>
        <taxon>Lysobacteraceae</taxon>
        <taxon>Thermomonas</taxon>
    </lineage>
</organism>
<dbReference type="Pfam" id="PF16537">
    <property type="entry name" value="T2SSB"/>
    <property type="match status" value="1"/>
</dbReference>
<keyword evidence="4" id="KW-1185">Reference proteome</keyword>
<feature type="transmembrane region" description="Helical" evidence="1">
    <location>
        <begin position="41"/>
        <end position="60"/>
    </location>
</feature>
<keyword evidence="1" id="KW-1133">Transmembrane helix</keyword>
<gene>
    <name evidence="3" type="ORF">H9L16_09715</name>
</gene>
<evidence type="ECO:0000313" key="4">
    <source>
        <dbReference type="Proteomes" id="UP000515804"/>
    </source>
</evidence>
<dbReference type="RefSeq" id="WP_187551520.1">
    <property type="nucleotide sequence ID" value="NZ_BMZL01000002.1"/>
</dbReference>
<evidence type="ECO:0000313" key="3">
    <source>
        <dbReference type="EMBL" id="QNN68997.1"/>
    </source>
</evidence>
<accession>A0A7G9SMC2</accession>
<evidence type="ECO:0000256" key="1">
    <source>
        <dbReference type="SAM" id="Phobius"/>
    </source>
</evidence>
<sequence length="211" mass="22142">MSLILEALRKSEAERRRGNTPDVAMELPPAPLRARNATPAWLWPALLAAIVVGALAWWLAGHRDAAQPATPPIDAAIVEPAPVAAAPAVVPRAPVDAPAMTAPAQATETPQRDVVAPTVAAIPPPTPTPARGVSPEPVIIPPPAPAPTATSMSGVKLSMHMWDTSADKRFVILNGQRMAEGDRNGEVQVIAIERDGVVVEREGQRARVALP</sequence>
<protein>
    <submittedName>
        <fullName evidence="3">General secretion pathway protein GspB</fullName>
    </submittedName>
</protein>